<evidence type="ECO:0000313" key="3">
    <source>
        <dbReference type="EMBL" id="GGC19093.1"/>
    </source>
</evidence>
<feature type="chain" id="PRO_5045397788" description="Putative beta-lactamase-inhibitor-like PepSY-like domain-containing protein" evidence="1">
    <location>
        <begin position="29"/>
        <end position="118"/>
    </location>
</feature>
<dbReference type="Gene3D" id="3.10.450.360">
    <property type="match status" value="1"/>
</dbReference>
<dbReference type="SUPFAM" id="SSF160574">
    <property type="entry name" value="BT0923-like"/>
    <property type="match status" value="1"/>
</dbReference>
<proteinExistence type="predicted"/>
<keyword evidence="4" id="KW-1185">Reference proteome</keyword>
<accession>A0ABQ1L7H9</accession>
<comment type="caution">
    <text evidence="3">The sequence shown here is derived from an EMBL/GenBank/DDBJ whole genome shotgun (WGS) entry which is preliminary data.</text>
</comment>
<dbReference type="Proteomes" id="UP000636010">
    <property type="component" value="Unassembled WGS sequence"/>
</dbReference>
<evidence type="ECO:0000259" key="2">
    <source>
        <dbReference type="Pfam" id="PF11396"/>
    </source>
</evidence>
<gene>
    <name evidence="3" type="ORF">GCM10011506_00110</name>
</gene>
<feature type="signal peptide" evidence="1">
    <location>
        <begin position="1"/>
        <end position="28"/>
    </location>
</feature>
<organism evidence="3 4">
    <name type="scientific">Marivirga lumbricoides</name>
    <dbReference type="NCBI Taxonomy" id="1046115"/>
    <lineage>
        <taxon>Bacteria</taxon>
        <taxon>Pseudomonadati</taxon>
        <taxon>Bacteroidota</taxon>
        <taxon>Cytophagia</taxon>
        <taxon>Cytophagales</taxon>
        <taxon>Marivirgaceae</taxon>
        <taxon>Marivirga</taxon>
    </lineage>
</organism>
<name>A0ABQ1L7H9_9BACT</name>
<evidence type="ECO:0000256" key="1">
    <source>
        <dbReference type="SAM" id="SignalP"/>
    </source>
</evidence>
<keyword evidence="1" id="KW-0732">Signal</keyword>
<feature type="domain" description="Putative beta-lactamase-inhibitor-like PepSY-like" evidence="2">
    <location>
        <begin position="54"/>
        <end position="112"/>
    </location>
</feature>
<dbReference type="InterPro" id="IPR021533">
    <property type="entry name" value="PepSY-like"/>
</dbReference>
<evidence type="ECO:0000313" key="4">
    <source>
        <dbReference type="Proteomes" id="UP000636010"/>
    </source>
</evidence>
<dbReference type="EMBL" id="BMEC01000001">
    <property type="protein sequence ID" value="GGC19093.1"/>
    <property type="molecule type" value="Genomic_DNA"/>
</dbReference>
<sequence>MFNLKITDMKSLLITLGLAVAVSTTSLAQASLEKTKEVKENAMLKNTSNPKVIKFEEAPIAVQNAFKAEKYPKENIVEVQEVTEASTKTYKIIIEKDAQKWALKFDEKGTLLEKKEAK</sequence>
<reference evidence="4" key="1">
    <citation type="journal article" date="2019" name="Int. J. Syst. Evol. Microbiol.">
        <title>The Global Catalogue of Microorganisms (GCM) 10K type strain sequencing project: providing services to taxonomists for standard genome sequencing and annotation.</title>
        <authorList>
            <consortium name="The Broad Institute Genomics Platform"/>
            <consortium name="The Broad Institute Genome Sequencing Center for Infectious Disease"/>
            <person name="Wu L."/>
            <person name="Ma J."/>
        </authorList>
    </citation>
    <scope>NUCLEOTIDE SEQUENCE [LARGE SCALE GENOMIC DNA]</scope>
    <source>
        <strain evidence="4">CGMCC 1.10832</strain>
    </source>
</reference>
<dbReference type="Pfam" id="PF11396">
    <property type="entry name" value="PepSY_like"/>
    <property type="match status" value="1"/>
</dbReference>
<protein>
    <recommendedName>
        <fullName evidence="2">Putative beta-lactamase-inhibitor-like PepSY-like domain-containing protein</fullName>
    </recommendedName>
</protein>